<dbReference type="PANTHER" id="PTHR46211">
    <property type="entry name" value="GLYCEROPHOSPHORYL DIESTER PHOSPHODIESTERASE"/>
    <property type="match status" value="1"/>
</dbReference>
<dbReference type="STRING" id="570947.SAMN05421687_101182"/>
<dbReference type="Pfam" id="PF03009">
    <property type="entry name" value="GDPD"/>
    <property type="match status" value="1"/>
</dbReference>
<gene>
    <name evidence="2" type="ORF">SAMN05421687_101182</name>
</gene>
<dbReference type="AlphaFoldDB" id="A0A1N7IJ17"/>
<dbReference type="RefSeq" id="WP_076556456.1">
    <property type="nucleotide sequence ID" value="NZ_FTOC01000001.1"/>
</dbReference>
<dbReference type="InterPro" id="IPR030395">
    <property type="entry name" value="GP_PDE_dom"/>
</dbReference>
<dbReference type="InterPro" id="IPR017946">
    <property type="entry name" value="PLC-like_Pdiesterase_TIM-brl"/>
</dbReference>
<reference evidence="3" key="1">
    <citation type="submission" date="2017-01" db="EMBL/GenBank/DDBJ databases">
        <authorList>
            <person name="Varghese N."/>
            <person name="Submissions S."/>
        </authorList>
    </citation>
    <scope>NUCLEOTIDE SEQUENCE [LARGE SCALE GENOMIC DNA]</scope>
    <source>
        <strain evidence="3">DSM 23127</strain>
    </source>
</reference>
<evidence type="ECO:0000259" key="1">
    <source>
        <dbReference type="PROSITE" id="PS51704"/>
    </source>
</evidence>
<dbReference type="EMBL" id="FTOC01000001">
    <property type="protein sequence ID" value="SIS36996.1"/>
    <property type="molecule type" value="Genomic_DNA"/>
</dbReference>
<feature type="domain" description="GP-PDE" evidence="1">
    <location>
        <begin position="3"/>
        <end position="239"/>
    </location>
</feature>
<dbReference type="Gene3D" id="3.20.20.190">
    <property type="entry name" value="Phosphatidylinositol (PI) phosphodiesterase"/>
    <property type="match status" value="1"/>
</dbReference>
<dbReference type="Proteomes" id="UP000187608">
    <property type="component" value="Unassembled WGS sequence"/>
</dbReference>
<name>A0A1N7IJ17_9BACI</name>
<dbReference type="GO" id="GO:0006629">
    <property type="term" value="P:lipid metabolic process"/>
    <property type="evidence" value="ECO:0007669"/>
    <property type="project" value="InterPro"/>
</dbReference>
<dbReference type="PROSITE" id="PS51704">
    <property type="entry name" value="GP_PDE"/>
    <property type="match status" value="1"/>
</dbReference>
<sequence>MPTFILAHRGASKYTPENTMPAFHLAYRMQADGIETDVQLTKDEIPVLIHDENVRRTTDGTGFVQDYTFEQLRMLDAGGWFSKEFEGLRIPSLEELLEWIRDYPLFLHLELKTDVISYNNIEQIVYDLLSKYEVLDRTCISSFNEGSIINMKAINPSVETAYLTSTKMRKLFTYLNSLPADDVHVKHTILGRRLVYQCRKNKVPLRVYTVNKPSLLRKCFRFEIAGVFTDVPDIAWSVRAAEERGT</sequence>
<dbReference type="PANTHER" id="PTHR46211:SF1">
    <property type="entry name" value="GLYCEROPHOSPHODIESTER PHOSPHODIESTERASE, CYTOPLASMIC"/>
    <property type="match status" value="1"/>
</dbReference>
<dbReference type="GO" id="GO:0008081">
    <property type="term" value="F:phosphoric diester hydrolase activity"/>
    <property type="evidence" value="ECO:0007669"/>
    <property type="project" value="InterPro"/>
</dbReference>
<accession>A0A1N7IJ17</accession>
<dbReference type="CDD" id="cd08563">
    <property type="entry name" value="GDPD_TtGDE_like"/>
    <property type="match status" value="1"/>
</dbReference>
<evidence type="ECO:0000313" key="3">
    <source>
        <dbReference type="Proteomes" id="UP000187608"/>
    </source>
</evidence>
<organism evidence="2 3">
    <name type="scientific">Salimicrobium flavidum</name>
    <dbReference type="NCBI Taxonomy" id="570947"/>
    <lineage>
        <taxon>Bacteria</taxon>
        <taxon>Bacillati</taxon>
        <taxon>Bacillota</taxon>
        <taxon>Bacilli</taxon>
        <taxon>Bacillales</taxon>
        <taxon>Bacillaceae</taxon>
        <taxon>Salimicrobium</taxon>
    </lineage>
</organism>
<evidence type="ECO:0000313" key="2">
    <source>
        <dbReference type="EMBL" id="SIS36996.1"/>
    </source>
</evidence>
<dbReference type="OrthoDB" id="384721at2"/>
<protein>
    <submittedName>
        <fullName evidence="2">Glycerophosphoryl diester phosphodiesterase</fullName>
    </submittedName>
</protein>
<dbReference type="SUPFAM" id="SSF51695">
    <property type="entry name" value="PLC-like phosphodiesterases"/>
    <property type="match status" value="1"/>
</dbReference>
<keyword evidence="3" id="KW-1185">Reference proteome</keyword>
<proteinExistence type="predicted"/>